<name>A0A8T0HTT1_CERPU</name>
<feature type="region of interest" description="Disordered" evidence="1">
    <location>
        <begin position="205"/>
        <end position="227"/>
    </location>
</feature>
<organism evidence="2 3">
    <name type="scientific">Ceratodon purpureus</name>
    <name type="common">Fire moss</name>
    <name type="synonym">Dicranum purpureum</name>
    <dbReference type="NCBI Taxonomy" id="3225"/>
    <lineage>
        <taxon>Eukaryota</taxon>
        <taxon>Viridiplantae</taxon>
        <taxon>Streptophyta</taxon>
        <taxon>Embryophyta</taxon>
        <taxon>Bryophyta</taxon>
        <taxon>Bryophytina</taxon>
        <taxon>Bryopsida</taxon>
        <taxon>Dicranidae</taxon>
        <taxon>Pseudoditrichales</taxon>
        <taxon>Ditrichaceae</taxon>
        <taxon>Ceratodon</taxon>
    </lineage>
</organism>
<gene>
    <name evidence="2" type="ORF">KC19_VG240400</name>
</gene>
<accession>A0A8T0HTT1</accession>
<dbReference type="AlphaFoldDB" id="A0A8T0HTT1"/>
<dbReference type="Proteomes" id="UP000822688">
    <property type="component" value="Chromosome V"/>
</dbReference>
<evidence type="ECO:0000313" key="3">
    <source>
        <dbReference type="Proteomes" id="UP000822688"/>
    </source>
</evidence>
<proteinExistence type="predicted"/>
<comment type="caution">
    <text evidence="2">The sequence shown here is derived from an EMBL/GenBank/DDBJ whole genome shotgun (WGS) entry which is preliminary data.</text>
</comment>
<sequence>MESFTAHLADLCIVSRSTAEAHVETDSIFWSIPRDDVERNDKDWFYHPVYCQNKCGASVGVVNKYRFLSFFPSGCPKCGNSTQIYRASDMAEEPVTLHCVMYGITYKVTYPNRKRVEDLMAEFATLCKGKVKPNRVRKYFVSIHCGKEDFSNKMMLNRHRYVEGCKAVKHPDGTQALLLPYPDFIRGEGKRVEVLGKTTAATKAKSAAATTGSMKGGAVDVKSKSQK</sequence>
<keyword evidence="3" id="KW-1185">Reference proteome</keyword>
<reference evidence="2" key="1">
    <citation type="submission" date="2020-06" db="EMBL/GenBank/DDBJ databases">
        <title>WGS assembly of Ceratodon purpureus strain R40.</title>
        <authorList>
            <person name="Carey S.B."/>
            <person name="Jenkins J."/>
            <person name="Shu S."/>
            <person name="Lovell J.T."/>
            <person name="Sreedasyam A."/>
            <person name="Maumus F."/>
            <person name="Tiley G.P."/>
            <person name="Fernandez-Pozo N."/>
            <person name="Barry K."/>
            <person name="Chen C."/>
            <person name="Wang M."/>
            <person name="Lipzen A."/>
            <person name="Daum C."/>
            <person name="Saski C.A."/>
            <person name="Payton A.C."/>
            <person name="Mcbreen J.C."/>
            <person name="Conrad R.E."/>
            <person name="Kollar L.M."/>
            <person name="Olsson S."/>
            <person name="Huttunen S."/>
            <person name="Landis J.B."/>
            <person name="Wickett N.J."/>
            <person name="Johnson M.G."/>
            <person name="Rensing S.A."/>
            <person name="Grimwood J."/>
            <person name="Schmutz J."/>
            <person name="Mcdaniel S.F."/>
        </authorList>
    </citation>
    <scope>NUCLEOTIDE SEQUENCE</scope>
    <source>
        <strain evidence="2">R40</strain>
    </source>
</reference>
<evidence type="ECO:0000256" key="1">
    <source>
        <dbReference type="SAM" id="MobiDB-lite"/>
    </source>
</evidence>
<dbReference type="EMBL" id="CM026426">
    <property type="protein sequence ID" value="KAG0574171.1"/>
    <property type="molecule type" value="Genomic_DNA"/>
</dbReference>
<protein>
    <submittedName>
        <fullName evidence="2">Uncharacterized protein</fullName>
    </submittedName>
</protein>
<evidence type="ECO:0000313" key="2">
    <source>
        <dbReference type="EMBL" id="KAG0574171.1"/>
    </source>
</evidence>